<dbReference type="KEGG" id="paqt:E8L99_01480"/>
<name>A0A4D7QG02_9HYPH</name>
<gene>
    <name evidence="2" type="ORF">E8L99_01480</name>
</gene>
<sequence>MALRHDIESLRAEVEALRRETAAVRAPADAAPAPAPPPATDEGDIASVMQKLLSQFGETVETVGSEIEDHPQASVAAAFGLGIVVGMLIAR</sequence>
<organism evidence="2 3">
    <name type="scientific">Phreatobacter aquaticus</name>
    <dbReference type="NCBI Taxonomy" id="2570229"/>
    <lineage>
        <taxon>Bacteria</taxon>
        <taxon>Pseudomonadati</taxon>
        <taxon>Pseudomonadota</taxon>
        <taxon>Alphaproteobacteria</taxon>
        <taxon>Hyphomicrobiales</taxon>
        <taxon>Phreatobacteraceae</taxon>
        <taxon>Phreatobacter</taxon>
    </lineage>
</organism>
<feature type="region of interest" description="Disordered" evidence="1">
    <location>
        <begin position="23"/>
        <end position="43"/>
    </location>
</feature>
<accession>A0A4D7QG02</accession>
<dbReference type="AlphaFoldDB" id="A0A4D7QG02"/>
<dbReference type="RefSeq" id="WP_137097888.1">
    <property type="nucleotide sequence ID" value="NZ_CP039865.1"/>
</dbReference>
<protein>
    <recommendedName>
        <fullName evidence="4">DUF883 family protein</fullName>
    </recommendedName>
</protein>
<reference evidence="2 3" key="1">
    <citation type="submission" date="2019-04" db="EMBL/GenBank/DDBJ databases">
        <title>Phreatobacter aquaticus sp. nov.</title>
        <authorList>
            <person name="Choi A."/>
            <person name="Baek K."/>
        </authorList>
    </citation>
    <scope>NUCLEOTIDE SEQUENCE [LARGE SCALE GENOMIC DNA]</scope>
    <source>
        <strain evidence="2 3">NMCR1094</strain>
    </source>
</reference>
<dbReference type="EMBL" id="CP039865">
    <property type="protein sequence ID" value="QCK84553.1"/>
    <property type="molecule type" value="Genomic_DNA"/>
</dbReference>
<proteinExistence type="predicted"/>
<dbReference type="Proteomes" id="UP000298588">
    <property type="component" value="Chromosome"/>
</dbReference>
<feature type="compositionally biased region" description="Low complexity" evidence="1">
    <location>
        <begin position="23"/>
        <end position="32"/>
    </location>
</feature>
<evidence type="ECO:0008006" key="4">
    <source>
        <dbReference type="Google" id="ProtNLM"/>
    </source>
</evidence>
<dbReference type="OrthoDB" id="7631965at2"/>
<evidence type="ECO:0000313" key="3">
    <source>
        <dbReference type="Proteomes" id="UP000298588"/>
    </source>
</evidence>
<evidence type="ECO:0000256" key="1">
    <source>
        <dbReference type="SAM" id="MobiDB-lite"/>
    </source>
</evidence>
<evidence type="ECO:0000313" key="2">
    <source>
        <dbReference type="EMBL" id="QCK84553.1"/>
    </source>
</evidence>
<keyword evidence="3" id="KW-1185">Reference proteome</keyword>